<keyword evidence="3" id="KW-0472">Membrane</keyword>
<evidence type="ECO:0000256" key="2">
    <source>
        <dbReference type="ARBA" id="ARBA00022475"/>
    </source>
</evidence>
<comment type="subcellular location">
    <subcellularLocation>
        <location evidence="1">Cell membrane</location>
        <topology evidence="1">Multi-pass membrane protein</topology>
    </subcellularLocation>
</comment>
<evidence type="ECO:0000313" key="5">
    <source>
        <dbReference type="Proteomes" id="UP000735874"/>
    </source>
</evidence>
<evidence type="ECO:0000313" key="4">
    <source>
        <dbReference type="EMBL" id="KAG2856994.1"/>
    </source>
</evidence>
<protein>
    <submittedName>
        <fullName evidence="4">Uncharacterized protein</fullName>
    </submittedName>
</protein>
<evidence type="ECO:0000256" key="3">
    <source>
        <dbReference type="SAM" id="Phobius"/>
    </source>
</evidence>
<keyword evidence="2" id="KW-1003">Cell membrane</keyword>
<dbReference type="VEuPathDB" id="FungiDB:PC110_g17645"/>
<dbReference type="GO" id="GO:0051119">
    <property type="term" value="F:sugar transmembrane transporter activity"/>
    <property type="evidence" value="ECO:0007669"/>
    <property type="project" value="InterPro"/>
</dbReference>
<feature type="transmembrane region" description="Helical" evidence="3">
    <location>
        <begin position="44"/>
        <end position="74"/>
    </location>
</feature>
<dbReference type="PANTHER" id="PTHR10791:SF30">
    <property type="entry name" value="SUGAR TRANSPORTER SWEET1"/>
    <property type="match status" value="1"/>
</dbReference>
<dbReference type="PANTHER" id="PTHR10791">
    <property type="entry name" value="RAG1-ACTIVATING PROTEIN 1"/>
    <property type="match status" value="1"/>
</dbReference>
<proteinExistence type="predicted"/>
<dbReference type="GO" id="GO:0005886">
    <property type="term" value="C:plasma membrane"/>
    <property type="evidence" value="ECO:0007669"/>
    <property type="project" value="UniProtKB-SubCell"/>
</dbReference>
<keyword evidence="3" id="KW-0812">Transmembrane</keyword>
<evidence type="ECO:0000256" key="1">
    <source>
        <dbReference type="ARBA" id="ARBA00004651"/>
    </source>
</evidence>
<sequence>MGALEATFQVLTVISCIFVRSAPWPDFQCVYKAKTTGEMQILPVVMLFTNCVMLVSICGVPFAVIVLVFLYGAIGVAGLTKQSKSSMATAMGAISISTSIGLYGSPLATTRRRVLGGLRRHYRGCLGVAPEHMLTTIQLILYVVYPTSKTTETQLQSAMIDHPDEASISIVFNTQEADRLGQKSSVDLKDSLDFVAIRSPVMRQLSSSKQHILDSAIDAQNSDKLHSSNWYLERGSRVDDILKLLLEKDRGHTQNQYEVGVGEVDDNGDDHRVIEYWREQ</sequence>
<gene>
    <name evidence="4" type="ORF">PC113_g11078</name>
</gene>
<reference evidence="4" key="1">
    <citation type="submission" date="2018-10" db="EMBL/GenBank/DDBJ databases">
        <title>Effector identification in a new, highly contiguous assembly of the strawberry crown rot pathogen Phytophthora cactorum.</title>
        <authorList>
            <person name="Armitage A.D."/>
            <person name="Nellist C.F."/>
            <person name="Bates H."/>
            <person name="Vickerstaff R.J."/>
            <person name="Harrison R.J."/>
        </authorList>
    </citation>
    <scope>NUCLEOTIDE SEQUENCE</scope>
    <source>
        <strain evidence="4">15-7</strain>
    </source>
</reference>
<dbReference type="Proteomes" id="UP000735874">
    <property type="component" value="Unassembled WGS sequence"/>
</dbReference>
<organism evidence="4 5">
    <name type="scientific">Phytophthora cactorum</name>
    <dbReference type="NCBI Taxonomy" id="29920"/>
    <lineage>
        <taxon>Eukaryota</taxon>
        <taxon>Sar</taxon>
        <taxon>Stramenopiles</taxon>
        <taxon>Oomycota</taxon>
        <taxon>Peronosporomycetes</taxon>
        <taxon>Peronosporales</taxon>
        <taxon>Peronosporaceae</taxon>
        <taxon>Phytophthora</taxon>
    </lineage>
</organism>
<dbReference type="InterPro" id="IPR047664">
    <property type="entry name" value="SWEET"/>
</dbReference>
<name>A0A8T0Z548_9STRA</name>
<dbReference type="AlphaFoldDB" id="A0A8T0Z548"/>
<comment type="caution">
    <text evidence="4">The sequence shown here is derived from an EMBL/GenBank/DDBJ whole genome shotgun (WGS) entry which is preliminary data.</text>
</comment>
<keyword evidence="3" id="KW-1133">Transmembrane helix</keyword>
<dbReference type="EMBL" id="RCMG01000308">
    <property type="protein sequence ID" value="KAG2856994.1"/>
    <property type="molecule type" value="Genomic_DNA"/>
</dbReference>
<feature type="transmembrane region" description="Helical" evidence="3">
    <location>
        <begin position="86"/>
        <end position="104"/>
    </location>
</feature>
<accession>A0A8T0Z548</accession>